<feature type="transmembrane region" description="Helical" evidence="1">
    <location>
        <begin position="28"/>
        <end position="46"/>
    </location>
</feature>
<dbReference type="AlphaFoldDB" id="A0A1G9GBZ3"/>
<evidence type="ECO:0000256" key="1">
    <source>
        <dbReference type="SAM" id="Phobius"/>
    </source>
</evidence>
<accession>A0A1G9GBZ3</accession>
<dbReference type="Pfam" id="PF09964">
    <property type="entry name" value="DUF2198"/>
    <property type="match status" value="1"/>
</dbReference>
<dbReference type="InterPro" id="IPR019242">
    <property type="entry name" value="DUF2198"/>
</dbReference>
<reference evidence="3" key="1">
    <citation type="submission" date="2016-10" db="EMBL/GenBank/DDBJ databases">
        <authorList>
            <person name="Varghese N."/>
            <person name="Submissions S."/>
        </authorList>
    </citation>
    <scope>NUCLEOTIDE SEQUENCE [LARGE SCALE GENOMIC DNA]</scope>
    <source>
        <strain evidence="3">CGMCC 1.8895</strain>
    </source>
</reference>
<proteinExistence type="predicted"/>
<name>A0A1G9GBZ3_9BACL</name>
<evidence type="ECO:0000313" key="3">
    <source>
        <dbReference type="Proteomes" id="UP000199008"/>
    </source>
</evidence>
<keyword evidence="1" id="KW-0472">Membrane</keyword>
<sequence>MDLYWLMMALVVPAVTVVVFARLTRNKYVAVILTFILYGVSIYRGFYNSEWVIYLDAISLVIGYILVELYNIDQVEEE</sequence>
<protein>
    <submittedName>
        <fullName evidence="2">General stress protein CsbA</fullName>
    </submittedName>
</protein>
<dbReference type="RefSeq" id="WP_052255690.1">
    <property type="nucleotide sequence ID" value="NZ_FNFY01000016.1"/>
</dbReference>
<feature type="transmembrane region" description="Helical" evidence="1">
    <location>
        <begin position="52"/>
        <end position="72"/>
    </location>
</feature>
<evidence type="ECO:0000313" key="2">
    <source>
        <dbReference type="EMBL" id="SDK98228.1"/>
    </source>
</evidence>
<keyword evidence="3" id="KW-1185">Reference proteome</keyword>
<keyword evidence="1" id="KW-1133">Transmembrane helix</keyword>
<keyword evidence="1" id="KW-0812">Transmembrane</keyword>
<dbReference type="OrthoDB" id="2454250at2"/>
<gene>
    <name evidence="2" type="ORF">SAMN05216216_11644</name>
</gene>
<dbReference type="EMBL" id="FNFY01000016">
    <property type="protein sequence ID" value="SDK98228.1"/>
    <property type="molecule type" value="Genomic_DNA"/>
</dbReference>
<organism evidence="2 3">
    <name type="scientific">Lacicoccus qingdaonensis</name>
    <dbReference type="NCBI Taxonomy" id="576118"/>
    <lineage>
        <taxon>Bacteria</taxon>
        <taxon>Bacillati</taxon>
        <taxon>Bacillota</taxon>
        <taxon>Bacilli</taxon>
        <taxon>Bacillales</taxon>
        <taxon>Salinicoccaceae</taxon>
        <taxon>Lacicoccus</taxon>
    </lineage>
</organism>
<dbReference type="Proteomes" id="UP000199008">
    <property type="component" value="Unassembled WGS sequence"/>
</dbReference>
<feature type="transmembrane region" description="Helical" evidence="1">
    <location>
        <begin position="6"/>
        <end position="23"/>
    </location>
</feature>
<dbReference type="STRING" id="576118.SAMN05216216_11644"/>